<dbReference type="Proteomes" id="UP001296873">
    <property type="component" value="Unassembled WGS sequence"/>
</dbReference>
<keyword evidence="1" id="KW-0472">Membrane</keyword>
<evidence type="ECO:0000256" key="1">
    <source>
        <dbReference type="SAM" id="Phobius"/>
    </source>
</evidence>
<feature type="transmembrane region" description="Helical" evidence="1">
    <location>
        <begin position="108"/>
        <end position="128"/>
    </location>
</feature>
<proteinExistence type="predicted"/>
<feature type="transmembrane region" description="Helical" evidence="1">
    <location>
        <begin position="47"/>
        <end position="69"/>
    </location>
</feature>
<protein>
    <submittedName>
        <fullName evidence="2">Uncharacterized protein</fullName>
    </submittedName>
</protein>
<keyword evidence="3" id="KW-1185">Reference proteome</keyword>
<keyword evidence="1" id="KW-1133">Transmembrane helix</keyword>
<organism evidence="2 3">
    <name type="scientific">Rhodovibrio sodomensis</name>
    <dbReference type="NCBI Taxonomy" id="1088"/>
    <lineage>
        <taxon>Bacteria</taxon>
        <taxon>Pseudomonadati</taxon>
        <taxon>Pseudomonadota</taxon>
        <taxon>Alphaproteobacteria</taxon>
        <taxon>Rhodospirillales</taxon>
        <taxon>Rhodovibrionaceae</taxon>
        <taxon>Rhodovibrio</taxon>
    </lineage>
</organism>
<gene>
    <name evidence="2" type="ORF">CKO28_26530</name>
</gene>
<keyword evidence="1" id="KW-0812">Transmembrane</keyword>
<dbReference type="EMBL" id="NRRL01000222">
    <property type="protein sequence ID" value="MBK1671559.1"/>
    <property type="molecule type" value="Genomic_DNA"/>
</dbReference>
<comment type="caution">
    <text evidence="2">The sequence shown here is derived from an EMBL/GenBank/DDBJ whole genome shotgun (WGS) entry which is preliminary data.</text>
</comment>
<reference evidence="2 3" key="1">
    <citation type="journal article" date="2020" name="Microorganisms">
        <title>Osmotic Adaptation and Compatible Solute Biosynthesis of Phototrophic Bacteria as Revealed from Genome Analyses.</title>
        <authorList>
            <person name="Imhoff J.F."/>
            <person name="Rahn T."/>
            <person name="Kunzel S."/>
            <person name="Keller A."/>
            <person name="Neulinger S.C."/>
        </authorList>
    </citation>
    <scope>NUCLEOTIDE SEQUENCE [LARGE SCALE GENOMIC DNA]</scope>
    <source>
        <strain evidence="2 3">DSM 9895</strain>
    </source>
</reference>
<evidence type="ECO:0000313" key="3">
    <source>
        <dbReference type="Proteomes" id="UP001296873"/>
    </source>
</evidence>
<name>A0ABS1DM54_9PROT</name>
<feature type="transmembrane region" description="Helical" evidence="1">
    <location>
        <begin position="81"/>
        <end position="102"/>
    </location>
</feature>
<sequence>MKAVLAGLITALGTALVIMPLFAFDLITMPEPPSQAFAETLLGPVHPYVGFLFHVGYVTVVAGGFLIAVGRRPSILKIAAWSIGLWTFAMISFFPIIGWGVAGATVRSSVALGAIGPHVTFGAILWAASRLVFRAHEATPSHNVVA</sequence>
<evidence type="ECO:0000313" key="2">
    <source>
        <dbReference type="EMBL" id="MBK1671559.1"/>
    </source>
</evidence>
<accession>A0ABS1DM54</accession>